<evidence type="ECO:0000313" key="5">
    <source>
        <dbReference type="Proteomes" id="UP000091820"/>
    </source>
</evidence>
<accession>A0A1A9X0X7</accession>
<keyword evidence="5" id="KW-1185">Reference proteome</keyword>
<protein>
    <recommendedName>
        <fullName evidence="6">Thioesterase domain-containing protein</fullName>
    </recommendedName>
</protein>
<dbReference type="GO" id="GO:0003677">
    <property type="term" value="F:DNA binding"/>
    <property type="evidence" value="ECO:0007669"/>
    <property type="project" value="InterPro"/>
</dbReference>
<evidence type="ECO:0000313" key="4">
    <source>
        <dbReference type="EnsemblMetazoa" id="GBRI040114-PA"/>
    </source>
</evidence>
<dbReference type="Pfam" id="PF03061">
    <property type="entry name" value="4HBT"/>
    <property type="match status" value="1"/>
</dbReference>
<evidence type="ECO:0000259" key="1">
    <source>
        <dbReference type="Pfam" id="PF01609"/>
    </source>
</evidence>
<feature type="domain" description="SsuA/THI5-like" evidence="3">
    <location>
        <begin position="367"/>
        <end position="392"/>
    </location>
</feature>
<dbReference type="GO" id="GO:0004803">
    <property type="term" value="F:transposase activity"/>
    <property type="evidence" value="ECO:0007669"/>
    <property type="project" value="InterPro"/>
</dbReference>
<reference evidence="5" key="1">
    <citation type="submission" date="2014-03" db="EMBL/GenBank/DDBJ databases">
        <authorList>
            <person name="Aksoy S."/>
            <person name="Warren W."/>
            <person name="Wilson R.K."/>
        </authorList>
    </citation>
    <scope>NUCLEOTIDE SEQUENCE [LARGE SCALE GENOMIC DNA]</scope>
    <source>
        <strain evidence="5">IAEA</strain>
    </source>
</reference>
<dbReference type="Pfam" id="PF01609">
    <property type="entry name" value="DDE_Tnp_1"/>
    <property type="match status" value="1"/>
</dbReference>
<dbReference type="AlphaFoldDB" id="A0A1A9X0X7"/>
<dbReference type="Gene3D" id="3.10.129.10">
    <property type="entry name" value="Hotdog Thioesterase"/>
    <property type="match status" value="1"/>
</dbReference>
<dbReference type="Gene3D" id="3.90.180.10">
    <property type="entry name" value="Medium-chain alcohol dehydrogenases, catalytic domain"/>
    <property type="match status" value="1"/>
</dbReference>
<dbReference type="InterPro" id="IPR015168">
    <property type="entry name" value="SsuA/THI5"/>
</dbReference>
<dbReference type="CDD" id="cd03443">
    <property type="entry name" value="PaaI_thioesterase"/>
    <property type="match status" value="1"/>
</dbReference>
<feature type="domain" description="Thioesterase" evidence="2">
    <location>
        <begin position="256"/>
        <end position="307"/>
    </location>
</feature>
<evidence type="ECO:0008006" key="6">
    <source>
        <dbReference type="Google" id="ProtNLM"/>
    </source>
</evidence>
<dbReference type="InterPro" id="IPR006683">
    <property type="entry name" value="Thioestr_dom"/>
</dbReference>
<dbReference type="InterPro" id="IPR053172">
    <property type="entry name" value="Tn903_transposase"/>
</dbReference>
<dbReference type="Pfam" id="PF13602">
    <property type="entry name" value="ADH_zinc_N_2"/>
    <property type="match status" value="1"/>
</dbReference>
<dbReference type="InterPro" id="IPR029069">
    <property type="entry name" value="HotDog_dom_sf"/>
</dbReference>
<dbReference type="InterPro" id="IPR027417">
    <property type="entry name" value="P-loop_NTPase"/>
</dbReference>
<dbReference type="EnsemblMetazoa" id="GBRI040114-RA">
    <property type="protein sequence ID" value="GBRI040114-PA"/>
    <property type="gene ID" value="GBRI040114"/>
</dbReference>
<name>A0A1A9X0X7_9MUSC</name>
<dbReference type="SUPFAM" id="SSF52540">
    <property type="entry name" value="P-loop containing nucleoside triphosphate hydrolases"/>
    <property type="match status" value="1"/>
</dbReference>
<dbReference type="VEuPathDB" id="VectorBase:GBRI040114"/>
<dbReference type="PANTHER" id="PTHR34631:SF3">
    <property type="entry name" value="ISSOD12 TRANSPOSASE TNPA_ISSOD12"/>
    <property type="match status" value="1"/>
</dbReference>
<organism evidence="4 5">
    <name type="scientific">Glossina brevipalpis</name>
    <dbReference type="NCBI Taxonomy" id="37001"/>
    <lineage>
        <taxon>Eukaryota</taxon>
        <taxon>Metazoa</taxon>
        <taxon>Ecdysozoa</taxon>
        <taxon>Arthropoda</taxon>
        <taxon>Hexapoda</taxon>
        <taxon>Insecta</taxon>
        <taxon>Pterygota</taxon>
        <taxon>Neoptera</taxon>
        <taxon>Endopterygota</taxon>
        <taxon>Diptera</taxon>
        <taxon>Brachycera</taxon>
        <taxon>Muscomorpha</taxon>
        <taxon>Hippoboscoidea</taxon>
        <taxon>Glossinidae</taxon>
        <taxon>Glossina</taxon>
    </lineage>
</organism>
<dbReference type="Pfam" id="PF09084">
    <property type="entry name" value="NMT1"/>
    <property type="match status" value="1"/>
</dbReference>
<feature type="domain" description="Transposase IS4-like" evidence="1">
    <location>
        <begin position="53"/>
        <end position="152"/>
    </location>
</feature>
<dbReference type="Gene3D" id="3.40.50.300">
    <property type="entry name" value="P-loop containing nucleotide triphosphate hydrolases"/>
    <property type="match status" value="1"/>
</dbReference>
<reference evidence="4" key="2">
    <citation type="submission" date="2020-05" db="UniProtKB">
        <authorList>
            <consortium name="EnsemblMetazoa"/>
        </authorList>
    </citation>
    <scope>IDENTIFICATION</scope>
    <source>
        <strain evidence="4">IAEA</strain>
    </source>
</reference>
<evidence type="ECO:0000259" key="3">
    <source>
        <dbReference type="Pfam" id="PF09084"/>
    </source>
</evidence>
<dbReference type="SUPFAM" id="SSF54637">
    <property type="entry name" value="Thioesterase/thiol ester dehydrase-isomerase"/>
    <property type="match status" value="1"/>
</dbReference>
<dbReference type="Gene3D" id="3.40.50.720">
    <property type="entry name" value="NAD(P)-binding Rossmann-like Domain"/>
    <property type="match status" value="1"/>
</dbReference>
<dbReference type="GO" id="GO:0006313">
    <property type="term" value="P:DNA transposition"/>
    <property type="evidence" value="ECO:0007669"/>
    <property type="project" value="InterPro"/>
</dbReference>
<dbReference type="PANTHER" id="PTHR34631">
    <property type="match status" value="1"/>
</dbReference>
<sequence length="471" mass="52878">PTRGEISPLVIDGTGLKIFGEGEWKVRQHGADRRRWYDGYSGPTSSDKPDQRKIREALADGAYDTRYCHDALLRKKIRPLIPPRGGAQYWPDRYHERNYAVANQLLSGSNDVWKKQVGYHRRSVAETAIFRFKTLMGDHLSLRDYDAQVEDLRFVWNYELQILGSNGWARGDLTRLLELVRAGKLNPVIDNTYALTDINEAFRQLEDRLVFGKQSRFINAMQLEILEMDYEGPRLAVRMPLRPEIERGAAGSQQFHGGALAALIDVAGDFAFGMLLGSGVPTVNLNIDYLLPAVGAYVDASTIVREQGWNLCSRERITQELMMPTVFSSAKIVALAAVVIGMMSTSAYVDLTKVRYANVTDITLSQAPVIVAQELGYFKDEGLDVEVMDRRARRHPITGQRRDVGIVFQQATLLPWQTVLQNVMLPIRTLGMDIKQGEIRARALVGLEKFESHYPHELSGGCNSAWALPAA</sequence>
<proteinExistence type="predicted"/>
<dbReference type="Proteomes" id="UP000091820">
    <property type="component" value="Unassembled WGS sequence"/>
</dbReference>
<evidence type="ECO:0000259" key="2">
    <source>
        <dbReference type="Pfam" id="PF03061"/>
    </source>
</evidence>
<dbReference type="InterPro" id="IPR002559">
    <property type="entry name" value="Transposase_11"/>
</dbReference>